<proteinExistence type="predicted"/>
<evidence type="ECO:0000313" key="1">
    <source>
        <dbReference type="EMBL" id="SKM10453.1"/>
    </source>
</evidence>
<protein>
    <recommendedName>
        <fullName evidence="3">Transcriptional regulator</fullName>
    </recommendedName>
</protein>
<evidence type="ECO:0000313" key="2">
    <source>
        <dbReference type="Proteomes" id="UP000190074"/>
    </source>
</evidence>
<dbReference type="AlphaFoldDB" id="A0A1T7PPX4"/>
<evidence type="ECO:0008006" key="3">
    <source>
        <dbReference type="Google" id="ProtNLM"/>
    </source>
</evidence>
<name>A0A1T7PPX4_9MYCO</name>
<gene>
    <name evidence="1" type="ORF">SAMEA2259716_02647</name>
</gene>
<dbReference type="EMBL" id="FVGW01000004">
    <property type="protein sequence ID" value="SKM10453.1"/>
    <property type="molecule type" value="Genomic_DNA"/>
</dbReference>
<organism evidence="1 2">
    <name type="scientific">Mycobacteroides abscessus subsp. massiliense</name>
    <dbReference type="NCBI Taxonomy" id="1962118"/>
    <lineage>
        <taxon>Bacteria</taxon>
        <taxon>Bacillati</taxon>
        <taxon>Actinomycetota</taxon>
        <taxon>Actinomycetes</taxon>
        <taxon>Mycobacteriales</taxon>
        <taxon>Mycobacteriaceae</taxon>
        <taxon>Mycobacteroides</taxon>
        <taxon>Mycobacteroides abscessus</taxon>
    </lineage>
</organism>
<sequence length="107" mass="12011">MASMSARQPSGESEIRVRSEALFGQACKLEVLVAIADIGERPFTLSDLVEAPQYRSRYHKVLTDLCNAELLCRLPKEGRDVPYTRVPSVLWQWAQEYVASVTEMGHG</sequence>
<accession>A0A1T7PPX4</accession>
<dbReference type="Proteomes" id="UP000190074">
    <property type="component" value="Unassembled WGS sequence"/>
</dbReference>
<reference evidence="1 2" key="1">
    <citation type="submission" date="2016-11" db="EMBL/GenBank/DDBJ databases">
        <authorList>
            <consortium name="Pathogen Informatics"/>
        </authorList>
    </citation>
    <scope>NUCLEOTIDE SEQUENCE [LARGE SCALE GENOMIC DNA]</scope>
    <source>
        <strain evidence="1 2">911</strain>
    </source>
</reference>